<name>A0ABQ9U939_SAGOE</name>
<accession>A0ABQ9U939</accession>
<protein>
    <submittedName>
        <fullName evidence="1">Uncharacterized protein</fullName>
    </submittedName>
</protein>
<reference evidence="1 2" key="1">
    <citation type="submission" date="2023-05" db="EMBL/GenBank/DDBJ databases">
        <title>B98-5 Cell Line De Novo Hybrid Assembly: An Optical Mapping Approach.</title>
        <authorList>
            <person name="Kananen K."/>
            <person name="Auerbach J.A."/>
            <person name="Kautto E."/>
            <person name="Blachly J.S."/>
        </authorList>
    </citation>
    <scope>NUCLEOTIDE SEQUENCE [LARGE SCALE GENOMIC DNA]</scope>
    <source>
        <strain evidence="1">B95-8</strain>
        <tissue evidence="1">Cell line</tissue>
    </source>
</reference>
<evidence type="ECO:0000313" key="1">
    <source>
        <dbReference type="EMBL" id="KAK2093143.1"/>
    </source>
</evidence>
<gene>
    <name evidence="1" type="ORF">P7K49_029672</name>
</gene>
<dbReference type="Proteomes" id="UP001266305">
    <property type="component" value="Unassembled WGS sequence"/>
</dbReference>
<organism evidence="1 2">
    <name type="scientific">Saguinus oedipus</name>
    <name type="common">Cotton-top tamarin</name>
    <name type="synonym">Oedipomidas oedipus</name>
    <dbReference type="NCBI Taxonomy" id="9490"/>
    <lineage>
        <taxon>Eukaryota</taxon>
        <taxon>Metazoa</taxon>
        <taxon>Chordata</taxon>
        <taxon>Craniata</taxon>
        <taxon>Vertebrata</taxon>
        <taxon>Euteleostomi</taxon>
        <taxon>Mammalia</taxon>
        <taxon>Eutheria</taxon>
        <taxon>Euarchontoglires</taxon>
        <taxon>Primates</taxon>
        <taxon>Haplorrhini</taxon>
        <taxon>Platyrrhini</taxon>
        <taxon>Cebidae</taxon>
        <taxon>Callitrichinae</taxon>
        <taxon>Saguinus</taxon>
    </lineage>
</organism>
<proteinExistence type="predicted"/>
<comment type="caution">
    <text evidence="1">The sequence shown here is derived from an EMBL/GenBank/DDBJ whole genome shotgun (WGS) entry which is preliminary data.</text>
</comment>
<evidence type="ECO:0000313" key="2">
    <source>
        <dbReference type="Proteomes" id="UP001266305"/>
    </source>
</evidence>
<keyword evidence="2" id="KW-1185">Reference proteome</keyword>
<dbReference type="EMBL" id="JASSZA010000015">
    <property type="protein sequence ID" value="KAK2093143.1"/>
    <property type="molecule type" value="Genomic_DNA"/>
</dbReference>
<sequence length="78" mass="8309">MTRLLASCGLIPPVHPRKALEQEQLSARGAATGLVGAEAEPDSNWPTASARLCNQQRLRHPVIAGAAARGNLKWLTGR</sequence>